<comment type="caution">
    <text evidence="1">The sequence shown here is derived from an EMBL/GenBank/DDBJ whole genome shotgun (WGS) entry which is preliminary data.</text>
</comment>
<organism evidence="1 2">
    <name type="scientific">Manduca sexta</name>
    <name type="common">Tobacco hawkmoth</name>
    <name type="synonym">Tobacco hornworm</name>
    <dbReference type="NCBI Taxonomy" id="7130"/>
    <lineage>
        <taxon>Eukaryota</taxon>
        <taxon>Metazoa</taxon>
        <taxon>Ecdysozoa</taxon>
        <taxon>Arthropoda</taxon>
        <taxon>Hexapoda</taxon>
        <taxon>Insecta</taxon>
        <taxon>Pterygota</taxon>
        <taxon>Neoptera</taxon>
        <taxon>Endopterygota</taxon>
        <taxon>Lepidoptera</taxon>
        <taxon>Glossata</taxon>
        <taxon>Ditrysia</taxon>
        <taxon>Bombycoidea</taxon>
        <taxon>Sphingidae</taxon>
        <taxon>Sphinginae</taxon>
        <taxon>Sphingini</taxon>
        <taxon>Manduca</taxon>
    </lineage>
</organism>
<accession>A0A921ZLP3</accession>
<dbReference type="Proteomes" id="UP000791440">
    <property type="component" value="Unassembled WGS sequence"/>
</dbReference>
<evidence type="ECO:0000313" key="1">
    <source>
        <dbReference type="EMBL" id="KAG6459880.1"/>
    </source>
</evidence>
<dbReference type="AlphaFoldDB" id="A0A921ZLP3"/>
<keyword evidence="2" id="KW-1185">Reference proteome</keyword>
<dbReference type="EMBL" id="JH668642">
    <property type="protein sequence ID" value="KAG6459880.1"/>
    <property type="molecule type" value="Genomic_DNA"/>
</dbReference>
<reference evidence="1" key="1">
    <citation type="journal article" date="2016" name="Insect Biochem. Mol. Biol.">
        <title>Multifaceted biological insights from a draft genome sequence of the tobacco hornworm moth, Manduca sexta.</title>
        <authorList>
            <person name="Kanost M.R."/>
            <person name="Arrese E.L."/>
            <person name="Cao X."/>
            <person name="Chen Y.R."/>
            <person name="Chellapilla S."/>
            <person name="Goldsmith M.R."/>
            <person name="Grosse-Wilde E."/>
            <person name="Heckel D.G."/>
            <person name="Herndon N."/>
            <person name="Jiang H."/>
            <person name="Papanicolaou A."/>
            <person name="Qu J."/>
            <person name="Soulages J.L."/>
            <person name="Vogel H."/>
            <person name="Walters J."/>
            <person name="Waterhouse R.M."/>
            <person name="Ahn S.J."/>
            <person name="Almeida F.C."/>
            <person name="An C."/>
            <person name="Aqrawi P."/>
            <person name="Bretschneider A."/>
            <person name="Bryant W.B."/>
            <person name="Bucks S."/>
            <person name="Chao H."/>
            <person name="Chevignon G."/>
            <person name="Christen J.M."/>
            <person name="Clarke D.F."/>
            <person name="Dittmer N.T."/>
            <person name="Ferguson L.C.F."/>
            <person name="Garavelou S."/>
            <person name="Gordon K.H.J."/>
            <person name="Gunaratna R.T."/>
            <person name="Han Y."/>
            <person name="Hauser F."/>
            <person name="He Y."/>
            <person name="Heidel-Fischer H."/>
            <person name="Hirsh A."/>
            <person name="Hu Y."/>
            <person name="Jiang H."/>
            <person name="Kalra D."/>
            <person name="Klinner C."/>
            <person name="Konig C."/>
            <person name="Kovar C."/>
            <person name="Kroll A.R."/>
            <person name="Kuwar S.S."/>
            <person name="Lee S.L."/>
            <person name="Lehman R."/>
            <person name="Li K."/>
            <person name="Li Z."/>
            <person name="Liang H."/>
            <person name="Lovelace S."/>
            <person name="Lu Z."/>
            <person name="Mansfield J.H."/>
            <person name="McCulloch K.J."/>
            <person name="Mathew T."/>
            <person name="Morton B."/>
            <person name="Muzny D.M."/>
            <person name="Neunemann D."/>
            <person name="Ongeri F."/>
            <person name="Pauchet Y."/>
            <person name="Pu L.L."/>
            <person name="Pyrousis I."/>
            <person name="Rao X.J."/>
            <person name="Redding A."/>
            <person name="Roesel C."/>
            <person name="Sanchez-Gracia A."/>
            <person name="Schaack S."/>
            <person name="Shukla A."/>
            <person name="Tetreau G."/>
            <person name="Wang Y."/>
            <person name="Xiong G.H."/>
            <person name="Traut W."/>
            <person name="Walsh T.K."/>
            <person name="Worley K.C."/>
            <person name="Wu D."/>
            <person name="Wu W."/>
            <person name="Wu Y.Q."/>
            <person name="Zhang X."/>
            <person name="Zou Z."/>
            <person name="Zucker H."/>
            <person name="Briscoe A.D."/>
            <person name="Burmester T."/>
            <person name="Clem R.J."/>
            <person name="Feyereisen R."/>
            <person name="Grimmelikhuijzen C.J.P."/>
            <person name="Hamodrakas S.J."/>
            <person name="Hansson B.S."/>
            <person name="Huguet E."/>
            <person name="Jermiin L.S."/>
            <person name="Lan Q."/>
            <person name="Lehman H.K."/>
            <person name="Lorenzen M."/>
            <person name="Merzendorfer H."/>
            <person name="Michalopoulos I."/>
            <person name="Morton D.B."/>
            <person name="Muthukrishnan S."/>
            <person name="Oakeshott J.G."/>
            <person name="Palmer W."/>
            <person name="Park Y."/>
            <person name="Passarelli A.L."/>
            <person name="Rozas J."/>
            <person name="Schwartz L.M."/>
            <person name="Smith W."/>
            <person name="Southgate A."/>
            <person name="Vilcinskas A."/>
            <person name="Vogt R."/>
            <person name="Wang P."/>
            <person name="Werren J."/>
            <person name="Yu X.Q."/>
            <person name="Zhou J.J."/>
            <person name="Brown S.J."/>
            <person name="Scherer S.E."/>
            <person name="Richards S."/>
            <person name="Blissard G.W."/>
        </authorList>
    </citation>
    <scope>NUCLEOTIDE SEQUENCE</scope>
</reference>
<name>A0A921ZLP3_MANSE</name>
<reference evidence="1" key="2">
    <citation type="submission" date="2020-12" db="EMBL/GenBank/DDBJ databases">
        <authorList>
            <person name="Kanost M."/>
        </authorList>
    </citation>
    <scope>NUCLEOTIDE SEQUENCE</scope>
</reference>
<evidence type="ECO:0000313" key="2">
    <source>
        <dbReference type="Proteomes" id="UP000791440"/>
    </source>
</evidence>
<evidence type="ECO:0008006" key="3">
    <source>
        <dbReference type="Google" id="ProtNLM"/>
    </source>
</evidence>
<proteinExistence type="predicted"/>
<sequence>MFNLKSSLTNHVRNKHKRLRPRENILCDCCGKSFMNTLSLQRHVASRVERSF</sequence>
<gene>
    <name evidence="1" type="ORF">O3G_MSEX011654</name>
</gene>
<protein>
    <recommendedName>
        <fullName evidence="3">C2H2-type domain-containing protein</fullName>
    </recommendedName>
</protein>